<organism evidence="2 3">
    <name type="scientific">Paenibacillus brevis</name>
    <dbReference type="NCBI Taxonomy" id="2841508"/>
    <lineage>
        <taxon>Bacteria</taxon>
        <taxon>Bacillati</taxon>
        <taxon>Bacillota</taxon>
        <taxon>Bacilli</taxon>
        <taxon>Bacillales</taxon>
        <taxon>Paenibacillaceae</taxon>
        <taxon>Paenibacillus</taxon>
    </lineage>
</organism>
<keyword evidence="3" id="KW-1185">Reference proteome</keyword>
<gene>
    <name evidence="2" type="ORF">KQJ23_06585</name>
</gene>
<evidence type="ECO:0000256" key="1">
    <source>
        <dbReference type="SAM" id="MobiDB-lite"/>
    </source>
</evidence>
<proteinExistence type="predicted"/>
<reference evidence="2 3" key="1">
    <citation type="submission" date="2021-06" db="EMBL/GenBank/DDBJ databases">
        <authorList>
            <person name="Sun Q."/>
            <person name="Li D."/>
        </authorList>
    </citation>
    <scope>NUCLEOTIDE SEQUENCE [LARGE SCALE GENOMIC DNA]</scope>
    <source>
        <strain evidence="2 3">MSJ-6</strain>
    </source>
</reference>
<dbReference type="InterPro" id="IPR021345">
    <property type="entry name" value="DUF2961"/>
</dbReference>
<feature type="region of interest" description="Disordered" evidence="1">
    <location>
        <begin position="1"/>
        <end position="26"/>
    </location>
</feature>
<dbReference type="Proteomes" id="UP000743001">
    <property type="component" value="Unassembled WGS sequence"/>
</dbReference>
<evidence type="ECO:0000313" key="2">
    <source>
        <dbReference type="EMBL" id="MBU5671498.1"/>
    </source>
</evidence>
<sequence>MELTPNIASISRARQGKSKRESSYDRTGGNKDYFSISPGDRTEICRMSGAGCIKHIWMTMATDAPVEEMFLPRKIVLRMYWDGETEPSVEAPIGDFFGLGHGITKNYASACLMMSPEDGKSFVSYFPMPFADGARIEIESEADQVIKFYFYVDYEQYESLPEDELRFHAKWHRECPTDGISDQDADNAFFEFGGKNTTGDGNYVILEAEGKGHYVGCNMNIHNLRPTLEWNWYGEGDDMIFIDGEPWPPSLHGTGTEDYFNTAWCPQQEQSTPYHGIILGGGPNWSGKISVYRYHIQDPILFDKSIRVTIEHGHNNHRSDDVSSTAYWYQAEPHKPFAPLPKMKDRMPLPDILPFDEESNRKQFAHRNP</sequence>
<dbReference type="EMBL" id="JAHLQJ010000004">
    <property type="protein sequence ID" value="MBU5671498.1"/>
    <property type="molecule type" value="Genomic_DNA"/>
</dbReference>
<dbReference type="Pfam" id="PF11175">
    <property type="entry name" value="DUF2961"/>
    <property type="match status" value="1"/>
</dbReference>
<comment type="caution">
    <text evidence="2">The sequence shown here is derived from an EMBL/GenBank/DDBJ whole genome shotgun (WGS) entry which is preliminary data.</text>
</comment>
<accession>A0ABS6FMU7</accession>
<dbReference type="RefSeq" id="WP_216477960.1">
    <property type="nucleotide sequence ID" value="NZ_JAHLQJ010000004.1"/>
</dbReference>
<evidence type="ECO:0000313" key="3">
    <source>
        <dbReference type="Proteomes" id="UP000743001"/>
    </source>
</evidence>
<protein>
    <submittedName>
        <fullName evidence="2">DUF2961 domain-containing protein</fullName>
    </submittedName>
</protein>
<feature type="region of interest" description="Disordered" evidence="1">
    <location>
        <begin position="339"/>
        <end position="369"/>
    </location>
</feature>
<name>A0ABS6FMU7_9BACL</name>